<dbReference type="Gene3D" id="3.80.10.10">
    <property type="entry name" value="Ribonuclease Inhibitor"/>
    <property type="match status" value="2"/>
</dbReference>
<sequence length="395" mass="43755">MRLLRVLDLGGEWDLLDHHFEHIGKLAHLIYLSLRGHAQVFHLPNSLGNLRLLHTLDISGTSIIKLPRTIIKLVKMQRILASEVGERYWRLYKDADGQSLMSLPIYSVGCCVSCCAPNHLGNKLNLDDAAQINRRNVCTAFCCSILPYYAAGGRSPGGVEVPRGIWKLKVLHTLRTMDISEGKTVVQDIKKLTRLRKLGLTGINKRNGQELCSAIAHLSSLESLSLHSNGEPGLSGCLDGMSLPPENLQSLKLRGILVKLPAWIKGLKNLVKLKLWRSRISGHDAAIQVLGNLPNLATLRLLYDSFIGEEVRFSFCWEAFPSLKALELNGISSLKSVGFEEGAAPKLELVQYSRGMGSPSVGLFPGLRYMPSLKEFMLIGRTGMIPSWWRTCKAS</sequence>
<gene>
    <name evidence="3" type="ORF">TRITD_3Bv1G276290</name>
</gene>
<dbReference type="InterPro" id="IPR055414">
    <property type="entry name" value="LRR_R13L4/SHOC2-like"/>
</dbReference>
<evidence type="ECO:0000313" key="4">
    <source>
        <dbReference type="Proteomes" id="UP000324705"/>
    </source>
</evidence>
<evidence type="ECO:0000256" key="1">
    <source>
        <dbReference type="ARBA" id="ARBA00022737"/>
    </source>
</evidence>
<name>A0A9R1R0E9_TRITD</name>
<dbReference type="OMA" id="LACISHD"/>
<dbReference type="InterPro" id="IPR032675">
    <property type="entry name" value="LRR_dom_sf"/>
</dbReference>
<evidence type="ECO:0000259" key="2">
    <source>
        <dbReference type="Pfam" id="PF23598"/>
    </source>
</evidence>
<dbReference type="SUPFAM" id="SSF52058">
    <property type="entry name" value="L domain-like"/>
    <property type="match status" value="1"/>
</dbReference>
<dbReference type="Pfam" id="PF23598">
    <property type="entry name" value="LRR_14"/>
    <property type="match status" value="2"/>
</dbReference>
<feature type="domain" description="Disease resistance R13L4/SHOC-2-like LRR" evidence="2">
    <location>
        <begin position="2"/>
        <end position="82"/>
    </location>
</feature>
<organism evidence="3 4">
    <name type="scientific">Triticum turgidum subsp. durum</name>
    <name type="common">Durum wheat</name>
    <name type="synonym">Triticum durum</name>
    <dbReference type="NCBI Taxonomy" id="4567"/>
    <lineage>
        <taxon>Eukaryota</taxon>
        <taxon>Viridiplantae</taxon>
        <taxon>Streptophyta</taxon>
        <taxon>Embryophyta</taxon>
        <taxon>Tracheophyta</taxon>
        <taxon>Spermatophyta</taxon>
        <taxon>Magnoliopsida</taxon>
        <taxon>Liliopsida</taxon>
        <taxon>Poales</taxon>
        <taxon>Poaceae</taxon>
        <taxon>BOP clade</taxon>
        <taxon>Pooideae</taxon>
        <taxon>Triticodae</taxon>
        <taxon>Triticeae</taxon>
        <taxon>Triticinae</taxon>
        <taxon>Triticum</taxon>
    </lineage>
</organism>
<dbReference type="PANTHER" id="PTHR47186">
    <property type="entry name" value="LEUCINE-RICH REPEAT-CONTAINING PROTEIN 57"/>
    <property type="match status" value="1"/>
</dbReference>
<dbReference type="Proteomes" id="UP000324705">
    <property type="component" value="Chromosome 3B"/>
</dbReference>
<accession>A0A9R1R0E9</accession>
<reference evidence="3 4" key="1">
    <citation type="submission" date="2017-09" db="EMBL/GenBank/DDBJ databases">
        <authorList>
            <consortium name="International Durum Wheat Genome Sequencing Consortium (IDWGSC)"/>
            <person name="Milanesi L."/>
        </authorList>
    </citation>
    <scope>NUCLEOTIDE SEQUENCE [LARGE SCALE GENOMIC DNA]</scope>
    <source>
        <strain evidence="4">cv. Svevo</strain>
    </source>
</reference>
<proteinExistence type="predicted"/>
<feature type="domain" description="Disease resistance R13L4/SHOC-2-like LRR" evidence="2">
    <location>
        <begin position="158"/>
        <end position="375"/>
    </location>
</feature>
<keyword evidence="1" id="KW-0677">Repeat</keyword>
<dbReference type="AlphaFoldDB" id="A0A9R1R0E9"/>
<protein>
    <recommendedName>
        <fullName evidence="2">Disease resistance R13L4/SHOC-2-like LRR domain-containing protein</fullName>
    </recommendedName>
</protein>
<dbReference type="EMBL" id="LT934116">
    <property type="protein sequence ID" value="VAH86169.1"/>
    <property type="molecule type" value="Genomic_DNA"/>
</dbReference>
<evidence type="ECO:0000313" key="3">
    <source>
        <dbReference type="EMBL" id="VAH86169.1"/>
    </source>
</evidence>
<dbReference type="PANTHER" id="PTHR47186:SF57">
    <property type="entry name" value="OS02G0478300 PROTEIN"/>
    <property type="match status" value="1"/>
</dbReference>
<dbReference type="Gramene" id="TRITD3Bv1G276290.1">
    <property type="protein sequence ID" value="TRITD3Bv1G276290.1"/>
    <property type="gene ID" value="TRITD3Bv1G276290"/>
</dbReference>
<keyword evidence="4" id="KW-1185">Reference proteome</keyword>